<dbReference type="EMBL" id="FQZI01000007">
    <property type="protein sequence ID" value="SHJ18297.1"/>
    <property type="molecule type" value="Genomic_DNA"/>
</dbReference>
<gene>
    <name evidence="3" type="ORF">SAMN05444363_2914</name>
</gene>
<evidence type="ECO:0000313" key="3">
    <source>
        <dbReference type="EMBL" id="SHJ18297.1"/>
    </source>
</evidence>
<reference evidence="4" key="1">
    <citation type="submission" date="2016-11" db="EMBL/GenBank/DDBJ databases">
        <authorList>
            <person name="Varghese N."/>
            <person name="Submissions S."/>
        </authorList>
    </citation>
    <scope>NUCLEOTIDE SEQUENCE [LARGE SCALE GENOMIC DNA]</scope>
    <source>
        <strain evidence="4">DSM 18829</strain>
    </source>
</reference>
<evidence type="ECO:0000313" key="4">
    <source>
        <dbReference type="Proteomes" id="UP000184488"/>
    </source>
</evidence>
<proteinExistence type="predicted"/>
<keyword evidence="3" id="KW-0031">Aminopeptidase</keyword>
<dbReference type="Gene3D" id="3.40.50.1820">
    <property type="entry name" value="alpha/beta hydrolase"/>
    <property type="match status" value="1"/>
</dbReference>
<dbReference type="OrthoDB" id="9812921at2"/>
<dbReference type="RefSeq" id="WP_084127272.1">
    <property type="nucleotide sequence ID" value="NZ_FQZI01000007.1"/>
</dbReference>
<dbReference type="GO" id="GO:0004252">
    <property type="term" value="F:serine-type endopeptidase activity"/>
    <property type="evidence" value="ECO:0007669"/>
    <property type="project" value="TreeGrafter"/>
</dbReference>
<accession>A0A1M6H7X2</accession>
<dbReference type="Proteomes" id="UP000184488">
    <property type="component" value="Unassembled WGS sequence"/>
</dbReference>
<dbReference type="Gene3D" id="2.120.10.30">
    <property type="entry name" value="TolB, C-terminal domain"/>
    <property type="match status" value="1"/>
</dbReference>
<dbReference type="SUPFAM" id="SSF53474">
    <property type="entry name" value="alpha/beta-Hydrolases"/>
    <property type="match status" value="1"/>
</dbReference>
<keyword evidence="1" id="KW-0378">Hydrolase</keyword>
<feature type="domain" description="Peptidase S9 prolyl oligopeptidase catalytic" evidence="2">
    <location>
        <begin position="694"/>
        <end position="867"/>
    </location>
</feature>
<dbReference type="PROSITE" id="PS51257">
    <property type="entry name" value="PROKAR_LIPOPROTEIN"/>
    <property type="match status" value="1"/>
</dbReference>
<dbReference type="GO" id="GO:0006508">
    <property type="term" value="P:proteolysis"/>
    <property type="evidence" value="ECO:0007669"/>
    <property type="project" value="InterPro"/>
</dbReference>
<dbReference type="PANTHER" id="PTHR42776:SF27">
    <property type="entry name" value="DIPEPTIDYL PEPTIDASE FAMILY MEMBER 6"/>
    <property type="match status" value="1"/>
</dbReference>
<organism evidence="3 4">
    <name type="scientific">Flavobacterium terrae</name>
    <dbReference type="NCBI Taxonomy" id="415425"/>
    <lineage>
        <taxon>Bacteria</taxon>
        <taxon>Pseudomonadati</taxon>
        <taxon>Bacteroidota</taxon>
        <taxon>Flavobacteriia</taxon>
        <taxon>Flavobacteriales</taxon>
        <taxon>Flavobacteriaceae</taxon>
        <taxon>Flavobacterium</taxon>
    </lineage>
</organism>
<dbReference type="AlphaFoldDB" id="A0A1M6H7X2"/>
<dbReference type="SUPFAM" id="SSF82171">
    <property type="entry name" value="DPP6 N-terminal domain-like"/>
    <property type="match status" value="1"/>
</dbReference>
<evidence type="ECO:0000259" key="2">
    <source>
        <dbReference type="Pfam" id="PF00326"/>
    </source>
</evidence>
<sequence length="880" mass="100829">MRTIQCPFSFFLFLLVVACPVMGQVKQKKHLTSQEYHLWSELQPDKISSNGNWVSYALRYESGEDTLFVKNRNGKTVSFPKGKNGNFSNDSWFVCQQANNTLNILNLKTAEKQTISEVTDYKIAANGNYLVVLKTGVNNKISLVVQDWKGQELKSIENVKAWYPNPQNSAIAYVTDSGKQHTVEVLQIDKKIQTHTVVVETGAGFHNFAWQSNGEAFCFLHHPLEGLQEQNTKGKLFTFRSKDKRTFVFDPKAQKDFPEESTISDSDYNPLSLSEDGERIFFGVKKVQITKDSVKTAVQVWNTQDKSIYPLKKQISGWDKVEKLTVWYPKSNRFFQIADNALPQVALNGNQTYVIVSNQETYEPQEKREADRDFYGVDLQTGTKKLLLKKYSGANQMVLMSPKGKYITYFKESDWFIYDIKKDKHTNITRNRIAELSRPDFEMSTDWIPYGNPGFTTDEKSLLLYDKYDIWEVSVDGSFCTRLTRGKEKEITFRISEQSAIQKPEVKYDGNRTGLFDTGGILLLEATGKDHVASGYYYWQRSQGEKPIVYKEMKISQLQWAANKQDIMYVEENFDVPPRLVLNSIKGSKQEAVVNSNPQQQNYFWGKSIQIKYTNASGVLLTGVLFYPANYSPDKKYPMVVHIYQKQSRELHKYVNPSLHNNEGWNHTNFTTKGYFVLYPDIVYEIGNTGASATDCTTAATQAVIDMGVVSQDKIGLIGHSFGGFETNFIITQTDMFATAVSGAGLSDFVSAYLGVSWNYSKPDFWRFEYHQFRMGKSLFEDTEGYLRNSPVLQAANVNTPLLTWTGEMDLQINAKQSYEFYLALRRLKKKSIMLVYPGEEHALSESTNTEDLTNKIESWFDYYLKGKESSSWMIPNYYD</sequence>
<dbReference type="GO" id="GO:0004177">
    <property type="term" value="F:aminopeptidase activity"/>
    <property type="evidence" value="ECO:0007669"/>
    <property type="project" value="UniProtKB-KW"/>
</dbReference>
<keyword evidence="4" id="KW-1185">Reference proteome</keyword>
<dbReference type="STRING" id="415425.SAMN05444363_2914"/>
<evidence type="ECO:0000256" key="1">
    <source>
        <dbReference type="ARBA" id="ARBA00022801"/>
    </source>
</evidence>
<keyword evidence="3" id="KW-0645">Protease</keyword>
<dbReference type="InterPro" id="IPR011042">
    <property type="entry name" value="6-blade_b-propeller_TolB-like"/>
</dbReference>
<protein>
    <submittedName>
        <fullName evidence="3">Dipeptidyl aminopeptidase/acylaminoacyl peptidase</fullName>
    </submittedName>
</protein>
<name>A0A1M6H7X2_9FLAO</name>
<dbReference type="Pfam" id="PF00326">
    <property type="entry name" value="Peptidase_S9"/>
    <property type="match status" value="1"/>
</dbReference>
<dbReference type="InterPro" id="IPR029058">
    <property type="entry name" value="AB_hydrolase_fold"/>
</dbReference>
<dbReference type="PANTHER" id="PTHR42776">
    <property type="entry name" value="SERINE PEPTIDASE S9 FAMILY MEMBER"/>
    <property type="match status" value="1"/>
</dbReference>
<dbReference type="InterPro" id="IPR001375">
    <property type="entry name" value="Peptidase_S9_cat"/>
</dbReference>